<protein>
    <submittedName>
        <fullName evidence="2">Uncharacterized protein</fullName>
    </submittedName>
</protein>
<evidence type="ECO:0000313" key="3">
    <source>
        <dbReference type="Proteomes" id="UP000255529"/>
    </source>
</evidence>
<dbReference type="EMBL" id="UGYN01000002">
    <property type="protein sequence ID" value="SUI49974.1"/>
    <property type="molecule type" value="Genomic_DNA"/>
</dbReference>
<feature type="transmembrane region" description="Helical" evidence="1">
    <location>
        <begin position="20"/>
        <end position="47"/>
    </location>
</feature>
<keyword evidence="1" id="KW-0812">Transmembrane</keyword>
<accession>A0A379YTE7</accession>
<evidence type="ECO:0000256" key="1">
    <source>
        <dbReference type="SAM" id="Phobius"/>
    </source>
</evidence>
<dbReference type="RefSeq" id="WP_165366725.1">
    <property type="nucleotide sequence ID" value="NZ_CAMKUF010000002.1"/>
</dbReference>
<sequence>MNRIQALVEDKQFLTMAGSLTAMVAADGIDGAKFLFAALALGFVLVVRHSR</sequence>
<proteinExistence type="predicted"/>
<reference evidence="2 3" key="1">
    <citation type="submission" date="2018-06" db="EMBL/GenBank/DDBJ databases">
        <authorList>
            <consortium name="Pathogen Informatics"/>
            <person name="Doyle S."/>
        </authorList>
    </citation>
    <scope>NUCLEOTIDE SEQUENCE [LARGE SCALE GENOMIC DNA]</scope>
    <source>
        <strain evidence="2 3">NCTC11544</strain>
    </source>
</reference>
<gene>
    <name evidence="2" type="ORF">NCTC11544_01087</name>
</gene>
<organism evidence="2 3">
    <name type="scientific">Serratia quinivorans</name>
    <dbReference type="NCBI Taxonomy" id="137545"/>
    <lineage>
        <taxon>Bacteria</taxon>
        <taxon>Pseudomonadati</taxon>
        <taxon>Pseudomonadota</taxon>
        <taxon>Gammaproteobacteria</taxon>
        <taxon>Enterobacterales</taxon>
        <taxon>Yersiniaceae</taxon>
        <taxon>Serratia</taxon>
    </lineage>
</organism>
<dbReference type="AlphaFoldDB" id="A0A379YTE7"/>
<dbReference type="Proteomes" id="UP000255529">
    <property type="component" value="Unassembled WGS sequence"/>
</dbReference>
<keyword evidence="1" id="KW-0472">Membrane</keyword>
<name>A0A379YTE7_9GAMM</name>
<keyword evidence="1" id="KW-1133">Transmembrane helix</keyword>
<evidence type="ECO:0000313" key="2">
    <source>
        <dbReference type="EMBL" id="SUI49974.1"/>
    </source>
</evidence>